<dbReference type="Gene3D" id="1.10.1040.10">
    <property type="entry name" value="N-(1-d-carboxylethyl)-l-norvaline Dehydrogenase, domain 2"/>
    <property type="match status" value="1"/>
</dbReference>
<dbReference type="InterPro" id="IPR013328">
    <property type="entry name" value="6PGD_dom2"/>
</dbReference>
<dbReference type="Pfam" id="PF08125">
    <property type="entry name" value="Mannitol_dh_C"/>
    <property type="match status" value="1"/>
</dbReference>
<dbReference type="PANTHER" id="PTHR43362:SF1">
    <property type="entry name" value="MANNITOL DEHYDROGENASE 2-RELATED"/>
    <property type="match status" value="1"/>
</dbReference>
<gene>
    <name evidence="5" type="ORF">FHS55_003324</name>
</gene>
<protein>
    <submittedName>
        <fullName evidence="5">Fructuronate reductase</fullName>
        <ecNumber evidence="5">1.1.1.57</ecNumber>
    </submittedName>
</protein>
<keyword evidence="6" id="KW-1185">Reference proteome</keyword>
<evidence type="ECO:0000256" key="1">
    <source>
        <dbReference type="ARBA" id="ARBA00023002"/>
    </source>
</evidence>
<dbReference type="GO" id="GO:0019594">
    <property type="term" value="P:mannitol metabolic process"/>
    <property type="evidence" value="ECO:0007669"/>
    <property type="project" value="InterPro"/>
</dbReference>
<evidence type="ECO:0000256" key="2">
    <source>
        <dbReference type="ARBA" id="ARBA00023027"/>
    </source>
</evidence>
<dbReference type="RefSeq" id="WP_183190855.1">
    <property type="nucleotide sequence ID" value="NZ_JACICD010000006.1"/>
</dbReference>
<feature type="domain" description="Mannitol dehydrogenase C-terminal" evidence="4">
    <location>
        <begin position="281"/>
        <end position="433"/>
    </location>
</feature>
<dbReference type="SUPFAM" id="SSF51735">
    <property type="entry name" value="NAD(P)-binding Rossmann-fold domains"/>
    <property type="match status" value="1"/>
</dbReference>
<dbReference type="InterPro" id="IPR008927">
    <property type="entry name" value="6-PGluconate_DH-like_C_sf"/>
</dbReference>
<organism evidence="5 6">
    <name type="scientific">Ancylobacter tetraedralis</name>
    <dbReference type="NCBI Taxonomy" id="217068"/>
    <lineage>
        <taxon>Bacteria</taxon>
        <taxon>Pseudomonadati</taxon>
        <taxon>Pseudomonadota</taxon>
        <taxon>Alphaproteobacteria</taxon>
        <taxon>Hyphomicrobiales</taxon>
        <taxon>Xanthobacteraceae</taxon>
        <taxon>Ancylobacter</taxon>
    </lineage>
</organism>
<accession>A0A839ZD42</accession>
<feature type="domain" description="Mannitol dehydrogenase N-terminal" evidence="3">
    <location>
        <begin position="27"/>
        <end position="272"/>
    </location>
</feature>
<dbReference type="InterPro" id="IPR013131">
    <property type="entry name" value="Mannitol_DH_N"/>
</dbReference>
<proteinExistence type="predicted"/>
<evidence type="ECO:0000259" key="4">
    <source>
        <dbReference type="Pfam" id="PF08125"/>
    </source>
</evidence>
<dbReference type="GO" id="GO:0008866">
    <property type="term" value="F:fructuronate reductase activity"/>
    <property type="evidence" value="ECO:0007669"/>
    <property type="project" value="UniProtKB-EC"/>
</dbReference>
<dbReference type="EC" id="1.1.1.57" evidence="5"/>
<dbReference type="PROSITE" id="PS00974">
    <property type="entry name" value="MANNITOL_DHGENASE"/>
    <property type="match status" value="1"/>
</dbReference>
<evidence type="ECO:0000259" key="3">
    <source>
        <dbReference type="Pfam" id="PF01232"/>
    </source>
</evidence>
<dbReference type="InterPro" id="IPR023027">
    <property type="entry name" value="Mannitol_DH_CS"/>
</dbReference>
<dbReference type="InterPro" id="IPR036291">
    <property type="entry name" value="NAD(P)-bd_dom_sf"/>
</dbReference>
<keyword evidence="2" id="KW-0520">NAD</keyword>
<sequence length="489" mass="52052">MNRLSATAFPAGTAEWPRYRPEEYRAGIVHLGLGNFARAHLLAYTDEVLATQGGDWRAIGVSLRGTAVAEALNPQDGRYTLIIRGQQTHARVIGALKHVIAGTHMARCALTAMARPTCRIVSITVTEKGYGITSEGHLDRAHAAIRADLARPEAPTGVIGLIVAALAHRRAMGVQPFTVLSCDNLSHNGQKLQRAVLEFATEAHGEDVAGWIRQQVRFPSTMVDRITPASTAETLATAATLTGHEDLAAVETEPFRQWVIEDDFSAGRPAWELAGALFVRDVGPYEHMKLRMLNGAHSMLAYSGQLSGKAYVRDVMADPAHASLVRRHLKAAAATVRGLAIDLDAYATALAERFANPSIAHATAQIAMDGTQKLPQRITAPALEALEAGTPVRPFAFALASWAAYLARRDARGAPIRVDDPRADALFAAVSGGTDAATLLPAIAAACPDILPDALRAGAFGAMLEELLDAILREGMMAVLAREAALGGE</sequence>
<dbReference type="Proteomes" id="UP000533469">
    <property type="component" value="Unassembled WGS sequence"/>
</dbReference>
<dbReference type="Gene3D" id="3.40.50.720">
    <property type="entry name" value="NAD(P)-binding Rossmann-like Domain"/>
    <property type="match status" value="1"/>
</dbReference>
<dbReference type="PANTHER" id="PTHR43362">
    <property type="entry name" value="MANNITOL DEHYDROGENASE DSF1-RELATED"/>
    <property type="match status" value="1"/>
</dbReference>
<dbReference type="InterPro" id="IPR000669">
    <property type="entry name" value="Mannitol_DH"/>
</dbReference>
<dbReference type="PRINTS" id="PR00084">
    <property type="entry name" value="MTLDHDRGNASE"/>
</dbReference>
<dbReference type="AlphaFoldDB" id="A0A839ZD42"/>
<dbReference type="EMBL" id="JACICD010000006">
    <property type="protein sequence ID" value="MBB3772703.1"/>
    <property type="molecule type" value="Genomic_DNA"/>
</dbReference>
<reference evidence="5 6" key="1">
    <citation type="submission" date="2020-08" db="EMBL/GenBank/DDBJ databases">
        <title>Genomic Encyclopedia of Type Strains, Phase IV (KMG-IV): sequencing the most valuable type-strain genomes for metagenomic binning, comparative biology and taxonomic classification.</title>
        <authorList>
            <person name="Goeker M."/>
        </authorList>
    </citation>
    <scope>NUCLEOTIDE SEQUENCE [LARGE SCALE GENOMIC DNA]</scope>
    <source>
        <strain evidence="5 6">DSM 5895</strain>
    </source>
</reference>
<dbReference type="InterPro" id="IPR050988">
    <property type="entry name" value="Mannitol_DH/Oxidoreductase"/>
</dbReference>
<dbReference type="SUPFAM" id="SSF48179">
    <property type="entry name" value="6-phosphogluconate dehydrogenase C-terminal domain-like"/>
    <property type="match status" value="1"/>
</dbReference>
<evidence type="ECO:0000313" key="5">
    <source>
        <dbReference type="EMBL" id="MBB3772703.1"/>
    </source>
</evidence>
<keyword evidence="1 5" id="KW-0560">Oxidoreductase</keyword>
<evidence type="ECO:0000313" key="6">
    <source>
        <dbReference type="Proteomes" id="UP000533469"/>
    </source>
</evidence>
<name>A0A839ZD42_9HYPH</name>
<dbReference type="InterPro" id="IPR013118">
    <property type="entry name" value="Mannitol_DH_C"/>
</dbReference>
<comment type="caution">
    <text evidence="5">The sequence shown here is derived from an EMBL/GenBank/DDBJ whole genome shotgun (WGS) entry which is preliminary data.</text>
</comment>
<dbReference type="Pfam" id="PF01232">
    <property type="entry name" value="Mannitol_dh"/>
    <property type="match status" value="1"/>
</dbReference>